<organism evidence="3 4">
    <name type="scientific">Pukyongiella litopenaei</name>
    <dbReference type="NCBI Taxonomy" id="2605946"/>
    <lineage>
        <taxon>Bacteria</taxon>
        <taxon>Pseudomonadati</taxon>
        <taxon>Pseudomonadota</taxon>
        <taxon>Alphaproteobacteria</taxon>
        <taxon>Rhodobacterales</taxon>
        <taxon>Paracoccaceae</taxon>
        <taxon>Pukyongiella</taxon>
    </lineage>
</organism>
<name>A0A2S0MQV7_9RHOB</name>
<proteinExistence type="predicted"/>
<dbReference type="RefSeq" id="WP_106472566.1">
    <property type="nucleotide sequence ID" value="NZ_CP027665.1"/>
</dbReference>
<dbReference type="AlphaFoldDB" id="A0A2S0MQV7"/>
<feature type="domain" description="Inner membrane protein YgaP-like transmembrane" evidence="2">
    <location>
        <begin position="1"/>
        <end position="63"/>
    </location>
</feature>
<sequence length="70" mass="7523">MTVNMGRIDKGLRLVLAMVLVYAAFATETLSVGILILLVLAVAAEFTVTALVGTCPRYNNTGIRALRVAW</sequence>
<evidence type="ECO:0000313" key="3">
    <source>
        <dbReference type="EMBL" id="AVO38252.1"/>
    </source>
</evidence>
<dbReference type="InterPro" id="IPR021309">
    <property type="entry name" value="YgaP-like_TM"/>
</dbReference>
<accession>A0A2S0MQV7</accession>
<dbReference type="Pfam" id="PF11127">
    <property type="entry name" value="YgaP-like_TM"/>
    <property type="match status" value="1"/>
</dbReference>
<dbReference type="EMBL" id="CP027665">
    <property type="protein sequence ID" value="AVO38252.1"/>
    <property type="molecule type" value="Genomic_DNA"/>
</dbReference>
<dbReference type="Proteomes" id="UP000237655">
    <property type="component" value="Chromosome"/>
</dbReference>
<evidence type="ECO:0000259" key="2">
    <source>
        <dbReference type="Pfam" id="PF11127"/>
    </source>
</evidence>
<keyword evidence="1" id="KW-1133">Transmembrane helix</keyword>
<gene>
    <name evidence="3" type="ORF">C6Y53_11460</name>
</gene>
<feature type="transmembrane region" description="Helical" evidence="1">
    <location>
        <begin position="12"/>
        <end position="44"/>
    </location>
</feature>
<evidence type="ECO:0000313" key="4">
    <source>
        <dbReference type="Proteomes" id="UP000237655"/>
    </source>
</evidence>
<evidence type="ECO:0000256" key="1">
    <source>
        <dbReference type="SAM" id="Phobius"/>
    </source>
</evidence>
<keyword evidence="1" id="KW-0472">Membrane</keyword>
<reference evidence="4" key="1">
    <citation type="submission" date="2018-03" db="EMBL/GenBank/DDBJ databases">
        <title>Genomic analysis of the strain SH-1 isolated from shrimp intestine.</title>
        <authorList>
            <person name="Kim Y.-S."/>
            <person name="Kim S.-E."/>
            <person name="Kim K.-H."/>
        </authorList>
    </citation>
    <scope>NUCLEOTIDE SEQUENCE [LARGE SCALE GENOMIC DNA]</scope>
    <source>
        <strain evidence="4">SH-1</strain>
    </source>
</reference>
<keyword evidence="1" id="KW-0812">Transmembrane</keyword>
<dbReference type="KEGG" id="thas:C6Y53_11460"/>
<protein>
    <submittedName>
        <fullName evidence="3">DUF2892 domain-containing protein</fullName>
    </submittedName>
</protein>
<keyword evidence="4" id="KW-1185">Reference proteome</keyword>